<dbReference type="STRING" id="3821.A0A151RJF0"/>
<evidence type="ECO:0000256" key="12">
    <source>
        <dbReference type="ARBA" id="ARBA00041785"/>
    </source>
</evidence>
<feature type="chain" id="PRO_5007587952" description="Pulmonary surfactant-associated protein B" evidence="13">
    <location>
        <begin position="22"/>
        <end position="221"/>
    </location>
</feature>
<keyword evidence="9" id="KW-0325">Glycoprotein</keyword>
<evidence type="ECO:0000256" key="4">
    <source>
        <dbReference type="ARBA" id="ARBA00022729"/>
    </source>
</evidence>
<dbReference type="Proteomes" id="UP000075243">
    <property type="component" value="Unassembled WGS sequence"/>
</dbReference>
<dbReference type="Gramene" id="C.cajan_36134.t">
    <property type="protein sequence ID" value="C.cajan_36134.t"/>
    <property type="gene ID" value="C.cajan_36134"/>
</dbReference>
<evidence type="ECO:0000256" key="2">
    <source>
        <dbReference type="ARBA" id="ARBA00022525"/>
    </source>
</evidence>
<dbReference type="InterPro" id="IPR007856">
    <property type="entry name" value="SapB_1"/>
</dbReference>
<dbReference type="Pfam" id="PF05184">
    <property type="entry name" value="SapB_1"/>
    <property type="match status" value="2"/>
</dbReference>
<comment type="function">
    <text evidence="10">Pulmonary surfactant-associated proteins promote alveolar stability by lowering the surface tension at the air-liquid interface in the peripheral air spaces. SP-B increases the collapse pressure of palmitic acid to nearly 70 millinewtons per meter.</text>
</comment>
<protein>
    <recommendedName>
        <fullName evidence="11">Pulmonary surfactant-associated protein B</fullName>
    </recommendedName>
    <alternativeName>
        <fullName evidence="12">Pulmonary surfactant-associated proteolipid SPL(Phe)</fullName>
    </alternativeName>
</protein>
<dbReference type="InterPro" id="IPR008138">
    <property type="entry name" value="SapB_2"/>
</dbReference>
<evidence type="ECO:0000313" key="15">
    <source>
        <dbReference type="EMBL" id="KYP42677.1"/>
    </source>
</evidence>
<sequence>MEGRLGLLFLVVLGAAWACDARKLANTDQLSNTANTGIYEPSRKPDVCVLCEEYTAKAVDYLNENKTQQEIIDILHNTCHQLASFKQKCIALVDYYAPLFFLELATIQPGEFCHKVNLCQHVTYISLQVQEDSCEFCQDTVSTLLAKLKDRDTRLEIIETLLKVCNSVEKYANKCKRMVFEYGPLVFNHAEKFLEKTDICTAIHACKSSTVTAQQAFLSDS</sequence>
<dbReference type="GO" id="GO:0006629">
    <property type="term" value="P:lipid metabolic process"/>
    <property type="evidence" value="ECO:0007669"/>
    <property type="project" value="InterPro"/>
</dbReference>
<dbReference type="EMBL" id="KQ483706">
    <property type="protein sequence ID" value="KYP42677.1"/>
    <property type="molecule type" value="Genomic_DNA"/>
</dbReference>
<keyword evidence="4 13" id="KW-0732">Signal</keyword>
<dbReference type="GO" id="GO:0006508">
    <property type="term" value="P:proteolysis"/>
    <property type="evidence" value="ECO:0007669"/>
    <property type="project" value="UniProtKB-KW"/>
</dbReference>
<evidence type="ECO:0000256" key="1">
    <source>
        <dbReference type="ARBA" id="ARBA00004239"/>
    </source>
</evidence>
<evidence type="ECO:0000256" key="5">
    <source>
        <dbReference type="ARBA" id="ARBA00022737"/>
    </source>
</evidence>
<evidence type="ECO:0000256" key="10">
    <source>
        <dbReference type="ARBA" id="ARBA00037221"/>
    </source>
</evidence>
<evidence type="ECO:0000259" key="14">
    <source>
        <dbReference type="PROSITE" id="PS50015"/>
    </source>
</evidence>
<dbReference type="InterPro" id="IPR008139">
    <property type="entry name" value="SaposinB_dom"/>
</dbReference>
<dbReference type="InterPro" id="IPR011001">
    <property type="entry name" value="Saposin-like"/>
</dbReference>
<dbReference type="SMART" id="SM00741">
    <property type="entry name" value="SapB"/>
    <property type="match status" value="2"/>
</dbReference>
<dbReference type="GO" id="GO:0004190">
    <property type="term" value="F:aspartic-type endopeptidase activity"/>
    <property type="evidence" value="ECO:0007669"/>
    <property type="project" value="UniProtKB-KW"/>
</dbReference>
<proteinExistence type="predicted"/>
<comment type="subcellular location">
    <subcellularLocation>
        <location evidence="1">Secreted</location>
        <location evidence="1">Extracellular space</location>
    </subcellularLocation>
</comment>
<feature type="domain" description="Saposin B-type" evidence="14">
    <location>
        <begin position="130"/>
        <end position="210"/>
    </location>
</feature>
<name>A0A151RJF0_CAJCA</name>
<dbReference type="FunFam" id="1.10.225.10:FF:000008">
    <property type="entry name" value="Pulmonary surfactant-associated protein B"/>
    <property type="match status" value="2"/>
</dbReference>
<keyword evidence="16" id="KW-1185">Reference proteome</keyword>
<evidence type="ECO:0000256" key="13">
    <source>
        <dbReference type="SAM" id="SignalP"/>
    </source>
</evidence>
<evidence type="ECO:0000256" key="6">
    <source>
        <dbReference type="ARBA" id="ARBA00022750"/>
    </source>
</evidence>
<dbReference type="OrthoDB" id="69496at2759"/>
<keyword evidence="7" id="KW-0865">Zymogen</keyword>
<gene>
    <name evidence="15" type="ORF">KK1_035920</name>
</gene>
<dbReference type="Gene3D" id="1.10.225.10">
    <property type="entry name" value="Saposin-like"/>
    <property type="match status" value="2"/>
</dbReference>
<evidence type="ECO:0000256" key="3">
    <source>
        <dbReference type="ARBA" id="ARBA00022670"/>
    </source>
</evidence>
<evidence type="ECO:0000256" key="8">
    <source>
        <dbReference type="ARBA" id="ARBA00023157"/>
    </source>
</evidence>
<keyword evidence="2" id="KW-0964">Secreted</keyword>
<dbReference type="SUPFAM" id="SSF47862">
    <property type="entry name" value="Saposin"/>
    <property type="match status" value="2"/>
</dbReference>
<dbReference type="InterPro" id="IPR051428">
    <property type="entry name" value="Sphingo_Act-Surfact_Prot"/>
</dbReference>
<dbReference type="PROSITE" id="PS50015">
    <property type="entry name" value="SAP_B"/>
    <property type="match status" value="2"/>
</dbReference>
<evidence type="ECO:0000256" key="11">
    <source>
        <dbReference type="ARBA" id="ARBA00041094"/>
    </source>
</evidence>
<dbReference type="AlphaFoldDB" id="A0A151RJF0"/>
<dbReference type="PANTHER" id="PTHR11480:SF80">
    <property type="entry name" value="SAPOSIN-RELATED"/>
    <property type="match status" value="1"/>
</dbReference>
<keyword evidence="5" id="KW-0677">Repeat</keyword>
<dbReference type="GO" id="GO:0005576">
    <property type="term" value="C:extracellular region"/>
    <property type="evidence" value="ECO:0007669"/>
    <property type="project" value="UniProtKB-SubCell"/>
</dbReference>
<evidence type="ECO:0000256" key="9">
    <source>
        <dbReference type="ARBA" id="ARBA00023180"/>
    </source>
</evidence>
<keyword evidence="8" id="KW-1015">Disulfide bond</keyword>
<organism evidence="15 16">
    <name type="scientific">Cajanus cajan</name>
    <name type="common">Pigeon pea</name>
    <name type="synonym">Cajanus indicus</name>
    <dbReference type="NCBI Taxonomy" id="3821"/>
    <lineage>
        <taxon>Eukaryota</taxon>
        <taxon>Viridiplantae</taxon>
        <taxon>Streptophyta</taxon>
        <taxon>Embryophyta</taxon>
        <taxon>Tracheophyta</taxon>
        <taxon>Spermatophyta</taxon>
        <taxon>Magnoliopsida</taxon>
        <taxon>eudicotyledons</taxon>
        <taxon>Gunneridae</taxon>
        <taxon>Pentapetalae</taxon>
        <taxon>rosids</taxon>
        <taxon>fabids</taxon>
        <taxon>Fabales</taxon>
        <taxon>Fabaceae</taxon>
        <taxon>Papilionoideae</taxon>
        <taxon>50 kb inversion clade</taxon>
        <taxon>NPAAA clade</taxon>
        <taxon>indigoferoid/millettioid clade</taxon>
        <taxon>Phaseoleae</taxon>
        <taxon>Cajanus</taxon>
    </lineage>
</organism>
<feature type="domain" description="Saposin B-type" evidence="14">
    <location>
        <begin position="44"/>
        <end position="123"/>
    </location>
</feature>
<keyword evidence="3" id="KW-0645">Protease</keyword>
<accession>A0A151RJF0</accession>
<keyword evidence="6" id="KW-0064">Aspartyl protease</keyword>
<dbReference type="OMA" id="EALHISC"/>
<keyword evidence="6" id="KW-0378">Hydrolase</keyword>
<evidence type="ECO:0000313" key="16">
    <source>
        <dbReference type="Proteomes" id="UP000075243"/>
    </source>
</evidence>
<dbReference type="PANTHER" id="PTHR11480">
    <property type="entry name" value="SAPOSIN-RELATED"/>
    <property type="match status" value="1"/>
</dbReference>
<evidence type="ECO:0000256" key="7">
    <source>
        <dbReference type="ARBA" id="ARBA00023145"/>
    </source>
</evidence>
<reference evidence="15" key="1">
    <citation type="journal article" date="2012" name="Nat. Biotechnol.">
        <title>Draft genome sequence of pigeonpea (Cajanus cajan), an orphan legume crop of resource-poor farmers.</title>
        <authorList>
            <person name="Varshney R.K."/>
            <person name="Chen W."/>
            <person name="Li Y."/>
            <person name="Bharti A.K."/>
            <person name="Saxena R.K."/>
            <person name="Schlueter J.A."/>
            <person name="Donoghue M.T."/>
            <person name="Azam S."/>
            <person name="Fan G."/>
            <person name="Whaley A.M."/>
            <person name="Farmer A.D."/>
            <person name="Sheridan J."/>
            <person name="Iwata A."/>
            <person name="Tuteja R."/>
            <person name="Penmetsa R.V."/>
            <person name="Wu W."/>
            <person name="Upadhyaya H.D."/>
            <person name="Yang S.P."/>
            <person name="Shah T."/>
            <person name="Saxena K.B."/>
            <person name="Michael T."/>
            <person name="McCombie W.R."/>
            <person name="Yang B."/>
            <person name="Zhang G."/>
            <person name="Yang H."/>
            <person name="Wang J."/>
            <person name="Spillane C."/>
            <person name="Cook D.R."/>
            <person name="May G.D."/>
            <person name="Xu X."/>
            <person name="Jackson S.A."/>
        </authorList>
    </citation>
    <scope>NUCLEOTIDE SEQUENCE [LARGE SCALE GENOMIC DNA]</scope>
</reference>
<dbReference type="Pfam" id="PF03489">
    <property type="entry name" value="SapB_2"/>
    <property type="match status" value="2"/>
</dbReference>
<feature type="signal peptide" evidence="13">
    <location>
        <begin position="1"/>
        <end position="21"/>
    </location>
</feature>